<organism evidence="2">
    <name type="scientific">Magnetococcus massalia (strain MO-1)</name>
    <dbReference type="NCBI Taxonomy" id="451514"/>
    <lineage>
        <taxon>Bacteria</taxon>
        <taxon>Pseudomonadati</taxon>
        <taxon>Pseudomonadota</taxon>
        <taxon>Magnetococcia</taxon>
        <taxon>Magnetococcales</taxon>
        <taxon>Magnetococcaceae</taxon>
        <taxon>Magnetococcus</taxon>
    </lineage>
</organism>
<evidence type="ECO:0000313" key="2">
    <source>
        <dbReference type="EMBL" id="CRH05617.1"/>
    </source>
</evidence>
<keyword evidence="1" id="KW-0472">Membrane</keyword>
<proteinExistence type="predicted"/>
<evidence type="ECO:0000256" key="1">
    <source>
        <dbReference type="SAM" id="Phobius"/>
    </source>
</evidence>
<feature type="transmembrane region" description="Helical" evidence="1">
    <location>
        <begin position="12"/>
        <end position="31"/>
    </location>
</feature>
<reference evidence="2" key="1">
    <citation type="submission" date="2015-04" db="EMBL/GenBank/DDBJ databases">
        <authorList>
            <person name="Syromyatnikov M.Y."/>
            <person name="Popov V.N."/>
        </authorList>
    </citation>
    <scope>NUCLEOTIDE SEQUENCE</scope>
    <source>
        <strain evidence="2">MO-1</strain>
    </source>
</reference>
<protein>
    <submittedName>
        <fullName evidence="2">Uncharacterized protein</fullName>
    </submittedName>
</protein>
<name>A0A1S7LHR7_MAGMO</name>
<dbReference type="AlphaFoldDB" id="A0A1S7LHR7"/>
<keyword evidence="1" id="KW-1133">Transmembrane helix</keyword>
<dbReference type="EMBL" id="LO017727">
    <property type="protein sequence ID" value="CRH05617.1"/>
    <property type="molecule type" value="Genomic_DNA"/>
</dbReference>
<accession>A0A1S7LHR7</accession>
<sequence length="100" mass="11966">MLNFDLPCSVQFILRFKFTLGWLFVGFFLSYPEIYRPHLMVVLGFFIFDYMLFYRSAVNAMIKNNHVRANGSLLDLKEIWLALRMLFVPRCNFTELNNKK</sequence>
<feature type="transmembrane region" description="Helical" evidence="1">
    <location>
        <begin position="37"/>
        <end position="54"/>
    </location>
</feature>
<keyword evidence="1" id="KW-0812">Transmembrane</keyword>
<gene>
    <name evidence="2" type="ORF">MAGMO_1427</name>
</gene>